<gene>
    <name evidence="2" type="ORF">DVH29_09515</name>
</gene>
<organism evidence="2 3">
    <name type="scientific">Pelagibacterium lacus</name>
    <dbReference type="NCBI Taxonomy" id="2282655"/>
    <lineage>
        <taxon>Bacteria</taxon>
        <taxon>Pseudomonadati</taxon>
        <taxon>Pseudomonadota</taxon>
        <taxon>Alphaproteobacteria</taxon>
        <taxon>Hyphomicrobiales</taxon>
        <taxon>Devosiaceae</taxon>
        <taxon>Pelagibacterium</taxon>
    </lineage>
</organism>
<dbReference type="OrthoDB" id="9798693at2"/>
<evidence type="ECO:0000259" key="1">
    <source>
        <dbReference type="Pfam" id="PF13449"/>
    </source>
</evidence>
<dbReference type="Pfam" id="PF13449">
    <property type="entry name" value="Phytase-like"/>
    <property type="match status" value="1"/>
</dbReference>
<evidence type="ECO:0000313" key="2">
    <source>
        <dbReference type="EMBL" id="RDE08828.1"/>
    </source>
</evidence>
<protein>
    <recommendedName>
        <fullName evidence="1">Phytase-like domain-containing protein</fullName>
    </recommendedName>
</protein>
<dbReference type="RefSeq" id="WP_114645947.1">
    <property type="nucleotide sequence ID" value="NZ_QQNH01000011.1"/>
</dbReference>
<dbReference type="InterPro" id="IPR014567">
    <property type="entry name" value="UCP031900"/>
</dbReference>
<dbReference type="AlphaFoldDB" id="A0A369W2R4"/>
<name>A0A369W2R4_9HYPH</name>
<dbReference type="InterPro" id="IPR027372">
    <property type="entry name" value="Phytase-like_dom"/>
</dbReference>
<keyword evidence="3" id="KW-1185">Reference proteome</keyword>
<comment type="caution">
    <text evidence="2">The sequence shown here is derived from an EMBL/GenBank/DDBJ whole genome shotgun (WGS) entry which is preliminary data.</text>
</comment>
<evidence type="ECO:0000313" key="3">
    <source>
        <dbReference type="Proteomes" id="UP000253759"/>
    </source>
</evidence>
<feature type="domain" description="Phytase-like" evidence="1">
    <location>
        <begin position="26"/>
        <end position="279"/>
    </location>
</feature>
<dbReference type="Proteomes" id="UP000253759">
    <property type="component" value="Unassembled WGS sequence"/>
</dbReference>
<dbReference type="PIRSF" id="PIRSF031900">
    <property type="entry name" value="UCP031900"/>
    <property type="match status" value="1"/>
</dbReference>
<dbReference type="EMBL" id="QQNH01000011">
    <property type="protein sequence ID" value="RDE08828.1"/>
    <property type="molecule type" value="Genomic_DNA"/>
</dbReference>
<reference evidence="3" key="1">
    <citation type="submission" date="2018-07" db="EMBL/GenBank/DDBJ databases">
        <authorList>
            <person name="Liu B.-T."/>
            <person name="Du Z."/>
        </authorList>
    </citation>
    <scope>NUCLEOTIDE SEQUENCE [LARGE SCALE GENOMIC DNA]</scope>
    <source>
        <strain evidence="3">XYN52</strain>
    </source>
</reference>
<sequence length="299" mass="31994">MGVSPGGTIDGLVYHGGLQLASGHPGFGGLSGLSFASDTRLVMVTDEGHFVSGDLMLDEGRPAALDNVEIDAILNSSGQPLPRKFARDSESIDVVFRNGRPDAVRVGFENLTRVAEFSLVDGRPEGPATEIAIPDWLSRLRTNETIESLCMAPPASPVAGSTLLITEGHSLEPGSWAATLLGVRDRGDLHLAQQGRVNPTDCAFLANGDLLVVERSFMFLTFTVQIRLIPAEEVRPGAMMTGEVILRASGGDVDNFEGIATRILPDGSERITIVSDDNFLGLQRTLLLEFSLPQDEADR</sequence>
<proteinExistence type="predicted"/>
<accession>A0A369W2R4</accession>